<evidence type="ECO:0000256" key="1">
    <source>
        <dbReference type="SAM" id="Phobius"/>
    </source>
</evidence>
<dbReference type="AlphaFoldDB" id="A0A4Q7VZB9"/>
<feature type="transmembrane region" description="Helical" evidence="1">
    <location>
        <begin position="13"/>
        <end position="34"/>
    </location>
</feature>
<keyword evidence="1" id="KW-0812">Transmembrane</keyword>
<protein>
    <submittedName>
        <fullName evidence="2">Uncharacterized protein DUF1440</fullName>
    </submittedName>
</protein>
<accession>A0A4Q7VZB9</accession>
<gene>
    <name evidence="2" type="ORF">EV645_8013</name>
</gene>
<dbReference type="OrthoDB" id="4747531at2"/>
<feature type="transmembrane region" description="Helical" evidence="1">
    <location>
        <begin position="115"/>
        <end position="134"/>
    </location>
</feature>
<keyword evidence="1" id="KW-1133">Transmembrane helix</keyword>
<reference evidence="2 3" key="1">
    <citation type="journal article" date="2015" name="Stand. Genomic Sci.">
        <title>Genomic Encyclopedia of Bacterial and Archaeal Type Strains, Phase III: the genomes of soil and plant-associated and newly described type strains.</title>
        <authorList>
            <person name="Whitman W.B."/>
            <person name="Woyke T."/>
            <person name="Klenk H.P."/>
            <person name="Zhou Y."/>
            <person name="Lilburn T.G."/>
            <person name="Beck B.J."/>
            <person name="De Vos P."/>
            <person name="Vandamme P."/>
            <person name="Eisen J.A."/>
            <person name="Garrity G."/>
            <person name="Hugenholtz P."/>
            <person name="Kyrpides N.C."/>
        </authorList>
    </citation>
    <scope>NUCLEOTIDE SEQUENCE [LARGE SCALE GENOMIC DNA]</scope>
    <source>
        <strain evidence="2 3">VKM Ac-2540</strain>
    </source>
</reference>
<comment type="caution">
    <text evidence="2">The sequence shown here is derived from an EMBL/GenBank/DDBJ whole genome shotgun (WGS) entry which is preliminary data.</text>
</comment>
<proteinExistence type="predicted"/>
<keyword evidence="3" id="KW-1185">Reference proteome</keyword>
<dbReference type="EMBL" id="SHKR01000018">
    <property type="protein sequence ID" value="RZU01905.1"/>
    <property type="molecule type" value="Genomic_DNA"/>
</dbReference>
<feature type="transmembrane region" description="Helical" evidence="1">
    <location>
        <begin position="154"/>
        <end position="171"/>
    </location>
</feature>
<name>A0A4Q7VZB9_9ACTN</name>
<dbReference type="Proteomes" id="UP000292027">
    <property type="component" value="Unassembled WGS sequence"/>
</dbReference>
<evidence type="ECO:0000313" key="2">
    <source>
        <dbReference type="EMBL" id="RZU01905.1"/>
    </source>
</evidence>
<evidence type="ECO:0000313" key="3">
    <source>
        <dbReference type="Proteomes" id="UP000292027"/>
    </source>
</evidence>
<dbReference type="InterPro" id="IPR009898">
    <property type="entry name" value="DUF1440"/>
</dbReference>
<sequence>MKLNRDCLTPVGAITRGLLAGTIGTIAMDTLLYFRYRKGGGNGGFAHWEFSADIHSWDQAPAPAQVGRRLYDGLLQRELPDERAALVNNIMHWGYGIANAAVYGVLAGSLRTPRVWYGIPFGAGVWASGYVVLPAAKLYEPIWKYDRQTLAKDLSAHLVYGLTTAAAFRLARRFRL</sequence>
<dbReference type="RefSeq" id="WP_130450037.1">
    <property type="nucleotide sequence ID" value="NZ_SHKR01000018.1"/>
</dbReference>
<organism evidence="2 3">
    <name type="scientific">Kribbella rubisoli</name>
    <dbReference type="NCBI Taxonomy" id="3075929"/>
    <lineage>
        <taxon>Bacteria</taxon>
        <taxon>Bacillati</taxon>
        <taxon>Actinomycetota</taxon>
        <taxon>Actinomycetes</taxon>
        <taxon>Propionibacteriales</taxon>
        <taxon>Kribbellaceae</taxon>
        <taxon>Kribbella</taxon>
    </lineage>
</organism>
<dbReference type="Pfam" id="PF07274">
    <property type="entry name" value="DUF1440"/>
    <property type="match status" value="1"/>
</dbReference>
<keyword evidence="1" id="KW-0472">Membrane</keyword>